<dbReference type="InterPro" id="IPR009936">
    <property type="entry name" value="DUF1468"/>
</dbReference>
<accession>A0A1L3SXQ0</accession>
<dbReference type="Proteomes" id="UP000182840">
    <property type="component" value="Chromosome"/>
</dbReference>
<evidence type="ECO:0000313" key="4">
    <source>
        <dbReference type="Proteomes" id="UP000182840"/>
    </source>
</evidence>
<name>A0A1L3SXQ0_9HYPH</name>
<protein>
    <recommendedName>
        <fullName evidence="2">DUF1468 domain-containing protein</fullName>
    </recommendedName>
</protein>
<gene>
    <name evidence="3" type="ORF">BSQ44_24640</name>
</gene>
<evidence type="ECO:0000259" key="2">
    <source>
        <dbReference type="Pfam" id="PF07331"/>
    </source>
</evidence>
<keyword evidence="4" id="KW-1185">Reference proteome</keyword>
<dbReference type="KEGG" id="meso:BSQ44_24640"/>
<dbReference type="STRING" id="1670800.BSQ44_24640"/>
<feature type="transmembrane region" description="Helical" evidence="1">
    <location>
        <begin position="117"/>
        <end position="141"/>
    </location>
</feature>
<dbReference type="AlphaFoldDB" id="A0A1L3SXQ0"/>
<organism evidence="3 4">
    <name type="scientific">Aquibium oceanicum</name>
    <dbReference type="NCBI Taxonomy" id="1670800"/>
    <lineage>
        <taxon>Bacteria</taxon>
        <taxon>Pseudomonadati</taxon>
        <taxon>Pseudomonadota</taxon>
        <taxon>Alphaproteobacteria</taxon>
        <taxon>Hyphomicrobiales</taxon>
        <taxon>Phyllobacteriaceae</taxon>
        <taxon>Aquibium</taxon>
    </lineage>
</organism>
<evidence type="ECO:0000313" key="3">
    <source>
        <dbReference type="EMBL" id="APH74199.1"/>
    </source>
</evidence>
<keyword evidence="1" id="KW-0812">Transmembrane</keyword>
<reference evidence="4" key="1">
    <citation type="submission" date="2016-11" db="EMBL/GenBank/DDBJ databases">
        <title>Mesorhizobium oceanicum sp. nov., isolated from deep seawater in South China Sea.</title>
        <authorList>
            <person name="Fu G.-Y."/>
        </authorList>
    </citation>
    <scope>NUCLEOTIDE SEQUENCE [LARGE SCALE GENOMIC DNA]</scope>
    <source>
        <strain evidence="4">B7</strain>
    </source>
</reference>
<feature type="transmembrane region" description="Helical" evidence="1">
    <location>
        <begin position="94"/>
        <end position="110"/>
    </location>
</feature>
<dbReference type="EMBL" id="CP018171">
    <property type="protein sequence ID" value="APH74199.1"/>
    <property type="molecule type" value="Genomic_DNA"/>
</dbReference>
<proteinExistence type="predicted"/>
<keyword evidence="1" id="KW-0472">Membrane</keyword>
<keyword evidence="1" id="KW-1133">Transmembrane helix</keyword>
<sequence>MTNQRSQSLAAGACLGSIGLFAAVEGSQFELGNLMSVGPGVLPILLGVVMIGFGIFIGIEKSSPEGELTAPLKALAGIFGSLLAFAVLIRSAGLVPATFALVLIAGFAEARFRPVPLLVTAAVLSVFSYLIFIKALGLPFVPFVGLD</sequence>
<dbReference type="Pfam" id="PF07331">
    <property type="entry name" value="TctB"/>
    <property type="match status" value="1"/>
</dbReference>
<evidence type="ECO:0000256" key="1">
    <source>
        <dbReference type="SAM" id="Phobius"/>
    </source>
</evidence>
<feature type="transmembrane region" description="Helical" evidence="1">
    <location>
        <begin position="36"/>
        <end position="58"/>
    </location>
</feature>
<feature type="domain" description="DUF1468" evidence="2">
    <location>
        <begin position="12"/>
        <end position="140"/>
    </location>
</feature>